<comment type="subcellular location">
    <subcellularLocation>
        <location evidence="1 7">Cell membrane</location>
        <topology evidence="1 7">Multi-pass membrane protein</topology>
    </subcellularLocation>
</comment>
<evidence type="ECO:0000313" key="9">
    <source>
        <dbReference type="EMBL" id="KAB7519390.1"/>
    </source>
</evidence>
<feature type="transmembrane region" description="Helical" evidence="7">
    <location>
        <begin position="270"/>
        <end position="290"/>
    </location>
</feature>
<protein>
    <submittedName>
        <fullName evidence="9">ABC transporter permease subunit</fullName>
    </submittedName>
</protein>
<accession>A0A5N5UKV1</accession>
<keyword evidence="2 7" id="KW-0813">Transport</keyword>
<dbReference type="SUPFAM" id="SSF161098">
    <property type="entry name" value="MetI-like"/>
    <property type="match status" value="1"/>
</dbReference>
<feature type="transmembrane region" description="Helical" evidence="7">
    <location>
        <begin position="225"/>
        <end position="247"/>
    </location>
</feature>
<evidence type="ECO:0000256" key="5">
    <source>
        <dbReference type="ARBA" id="ARBA00022989"/>
    </source>
</evidence>
<proteinExistence type="inferred from homology"/>
<keyword evidence="4 7" id="KW-0812">Transmembrane</keyword>
<reference evidence="9 10" key="1">
    <citation type="submission" date="2019-10" db="EMBL/GenBank/DDBJ databases">
        <title>Unraveling microbial dark matter from salterns through culturing: the case of the genus Halosegnis.</title>
        <authorList>
            <person name="Duran-Viseras A."/>
            <person name="Andrei A.-S."/>
            <person name="Vera-Gargallo B."/>
            <person name="Ghai R."/>
            <person name="Sanchez-Porro C."/>
            <person name="Ventosa A."/>
        </authorList>
    </citation>
    <scope>NUCLEOTIDE SEQUENCE [LARGE SCALE GENOMIC DNA]</scope>
    <source>
        <strain evidence="9 10">F19-13</strain>
    </source>
</reference>
<evidence type="ECO:0000313" key="10">
    <source>
        <dbReference type="Proteomes" id="UP000326207"/>
    </source>
</evidence>
<evidence type="ECO:0000256" key="3">
    <source>
        <dbReference type="ARBA" id="ARBA00022475"/>
    </source>
</evidence>
<dbReference type="PROSITE" id="PS50928">
    <property type="entry name" value="ABC_TM1"/>
    <property type="match status" value="1"/>
</dbReference>
<name>A0A5N5UKV1_9EURY</name>
<dbReference type="PANTHER" id="PTHR30465">
    <property type="entry name" value="INNER MEMBRANE ABC TRANSPORTER"/>
    <property type="match status" value="1"/>
</dbReference>
<feature type="transmembrane region" description="Helical" evidence="7">
    <location>
        <begin position="111"/>
        <end position="132"/>
    </location>
</feature>
<sequence length="305" mass="32673">MSYLRYLARRFGFAVFSLYAVVSLAFLLGSAMIQKNLSGILATARYNGASPERIAEIRAAFRAERGLDVPLHERYVSWLVDVTTLQWGQSVSYDASVTAVLDGRVQTTLAYVLPGVAVGVLAGVLLGVLAALTHDRLPDWLSRFGAYVAFGVPSFAVALVAIRIYPGLLTPQYIAVGAVALSVVAGQLRFARTAALERSGEPFVTFLKAKGTGGVRLARHVLRNAALPIISLSVTELVGVLVLQIYVLELVLGIDGIAQVSLTAIRESDVALVIWTTMVVVVVGITGNFLKDALYGLLDPRVTTQ</sequence>
<evidence type="ECO:0000256" key="1">
    <source>
        <dbReference type="ARBA" id="ARBA00004651"/>
    </source>
</evidence>
<dbReference type="InterPro" id="IPR035906">
    <property type="entry name" value="MetI-like_sf"/>
</dbReference>
<dbReference type="PANTHER" id="PTHR30465:SF0">
    <property type="entry name" value="OLIGOPEPTIDE TRANSPORT SYSTEM PERMEASE PROTEIN APPB"/>
    <property type="match status" value="1"/>
</dbReference>
<keyword evidence="5 7" id="KW-1133">Transmembrane helix</keyword>
<comment type="similarity">
    <text evidence="7">Belongs to the binding-protein-dependent transport system permease family.</text>
</comment>
<organism evidence="9 10">
    <name type="scientific">Halosegnis rubeus</name>
    <dbReference type="NCBI Taxonomy" id="2212850"/>
    <lineage>
        <taxon>Archaea</taxon>
        <taxon>Methanobacteriati</taxon>
        <taxon>Methanobacteriota</taxon>
        <taxon>Stenosarchaea group</taxon>
        <taxon>Halobacteria</taxon>
        <taxon>Halobacteriales</taxon>
        <taxon>Natronomonadaceae</taxon>
        <taxon>Halosegnis</taxon>
    </lineage>
</organism>
<evidence type="ECO:0000256" key="2">
    <source>
        <dbReference type="ARBA" id="ARBA00022448"/>
    </source>
</evidence>
<dbReference type="GO" id="GO:0055085">
    <property type="term" value="P:transmembrane transport"/>
    <property type="evidence" value="ECO:0007669"/>
    <property type="project" value="InterPro"/>
</dbReference>
<feature type="transmembrane region" description="Helical" evidence="7">
    <location>
        <begin position="144"/>
        <end position="165"/>
    </location>
</feature>
<dbReference type="Proteomes" id="UP000326207">
    <property type="component" value="Unassembled WGS sequence"/>
</dbReference>
<evidence type="ECO:0000256" key="4">
    <source>
        <dbReference type="ARBA" id="ARBA00022692"/>
    </source>
</evidence>
<dbReference type="AlphaFoldDB" id="A0A5N5UKV1"/>
<feature type="transmembrane region" description="Helical" evidence="7">
    <location>
        <begin position="171"/>
        <end position="190"/>
    </location>
</feature>
<evidence type="ECO:0000256" key="6">
    <source>
        <dbReference type="ARBA" id="ARBA00023136"/>
    </source>
</evidence>
<dbReference type="CDD" id="cd06261">
    <property type="entry name" value="TM_PBP2"/>
    <property type="match status" value="1"/>
</dbReference>
<dbReference type="RefSeq" id="WP_152156035.1">
    <property type="nucleotide sequence ID" value="NZ_QMDY01000002.1"/>
</dbReference>
<evidence type="ECO:0000256" key="7">
    <source>
        <dbReference type="RuleBase" id="RU363032"/>
    </source>
</evidence>
<dbReference type="EMBL" id="QMDY01000002">
    <property type="protein sequence ID" value="KAB7519390.1"/>
    <property type="molecule type" value="Genomic_DNA"/>
</dbReference>
<dbReference type="InterPro" id="IPR000515">
    <property type="entry name" value="MetI-like"/>
</dbReference>
<dbReference type="GO" id="GO:0005886">
    <property type="term" value="C:plasma membrane"/>
    <property type="evidence" value="ECO:0007669"/>
    <property type="project" value="UniProtKB-SubCell"/>
</dbReference>
<feature type="transmembrane region" description="Helical" evidence="7">
    <location>
        <begin position="12"/>
        <end position="33"/>
    </location>
</feature>
<gene>
    <name evidence="9" type="ORF">DP108_04605</name>
</gene>
<feature type="domain" description="ABC transmembrane type-1" evidence="8">
    <location>
        <begin position="105"/>
        <end position="291"/>
    </location>
</feature>
<keyword evidence="6 7" id="KW-0472">Membrane</keyword>
<keyword evidence="3" id="KW-1003">Cell membrane</keyword>
<dbReference type="Pfam" id="PF00528">
    <property type="entry name" value="BPD_transp_1"/>
    <property type="match status" value="1"/>
</dbReference>
<comment type="caution">
    <text evidence="9">The sequence shown here is derived from an EMBL/GenBank/DDBJ whole genome shotgun (WGS) entry which is preliminary data.</text>
</comment>
<evidence type="ECO:0000259" key="8">
    <source>
        <dbReference type="PROSITE" id="PS50928"/>
    </source>
</evidence>